<dbReference type="OrthoDB" id="9811615at2"/>
<accession>A0A1M6NFA7</accession>
<dbReference type="Gene3D" id="2.60.40.790">
    <property type="match status" value="1"/>
</dbReference>
<feature type="domain" description="CS" evidence="4">
    <location>
        <begin position="39"/>
        <end position="147"/>
    </location>
</feature>
<dbReference type="InterPro" id="IPR002068">
    <property type="entry name" value="A-crystallin/Hsp20_dom"/>
</dbReference>
<dbReference type="Pfam" id="PF00011">
    <property type="entry name" value="HSP20"/>
    <property type="match status" value="1"/>
</dbReference>
<dbReference type="EMBL" id="FQZT01000027">
    <property type="protein sequence ID" value="SHJ94382.1"/>
    <property type="molecule type" value="Genomic_DNA"/>
</dbReference>
<sequence>MEIMPWKPFREMEPFHREMESLINRVLGEALPARFGEEGWLPRMDIAETKDSLVIEAELPGMDSKDIEVNLSGDMLTIKGEKKTEREENGKHYHCIERHSGSFKRAFRVPANVQSNKVDASFDKGILTITLPKTEEAKEKEIKIKVH</sequence>
<evidence type="ECO:0000256" key="2">
    <source>
        <dbReference type="RuleBase" id="RU003616"/>
    </source>
</evidence>
<evidence type="ECO:0000259" key="4">
    <source>
        <dbReference type="PROSITE" id="PS51203"/>
    </source>
</evidence>
<proteinExistence type="inferred from homology"/>
<dbReference type="SUPFAM" id="SSF49764">
    <property type="entry name" value="HSP20-like chaperones"/>
    <property type="match status" value="1"/>
</dbReference>
<dbReference type="PROSITE" id="PS51203">
    <property type="entry name" value="CS"/>
    <property type="match status" value="1"/>
</dbReference>
<dbReference type="CDD" id="cd06464">
    <property type="entry name" value="ACD_sHsps-like"/>
    <property type="match status" value="1"/>
</dbReference>
<feature type="domain" description="SHSP" evidence="3">
    <location>
        <begin position="35"/>
        <end position="147"/>
    </location>
</feature>
<comment type="similarity">
    <text evidence="1 2">Belongs to the small heat shock protein (HSP20) family.</text>
</comment>
<dbReference type="RefSeq" id="WP_072910104.1">
    <property type="nucleotide sequence ID" value="NZ_FQZT01000027.1"/>
</dbReference>
<dbReference type="PANTHER" id="PTHR11527">
    <property type="entry name" value="HEAT-SHOCK PROTEIN 20 FAMILY MEMBER"/>
    <property type="match status" value="1"/>
</dbReference>
<gene>
    <name evidence="5" type="ORF">SAMN02745165_03597</name>
</gene>
<dbReference type="PROSITE" id="PS01031">
    <property type="entry name" value="SHSP"/>
    <property type="match status" value="1"/>
</dbReference>
<evidence type="ECO:0000313" key="6">
    <source>
        <dbReference type="Proteomes" id="UP000184171"/>
    </source>
</evidence>
<name>A0A1M6NFA7_MALRU</name>
<dbReference type="InterPro" id="IPR008978">
    <property type="entry name" value="HSP20-like_chaperone"/>
</dbReference>
<evidence type="ECO:0000259" key="3">
    <source>
        <dbReference type="PROSITE" id="PS01031"/>
    </source>
</evidence>
<evidence type="ECO:0000256" key="1">
    <source>
        <dbReference type="PROSITE-ProRule" id="PRU00285"/>
    </source>
</evidence>
<protein>
    <submittedName>
        <fullName evidence="5">HSP20 family protein</fullName>
    </submittedName>
</protein>
<reference evidence="5 6" key="1">
    <citation type="submission" date="2016-11" db="EMBL/GenBank/DDBJ databases">
        <authorList>
            <person name="Jaros S."/>
            <person name="Januszkiewicz K."/>
            <person name="Wedrychowicz H."/>
        </authorList>
    </citation>
    <scope>NUCLEOTIDE SEQUENCE [LARGE SCALE GENOMIC DNA]</scope>
    <source>
        <strain evidence="5 6">DSM 5091</strain>
    </source>
</reference>
<organism evidence="5 6">
    <name type="scientific">Malonomonas rubra DSM 5091</name>
    <dbReference type="NCBI Taxonomy" id="1122189"/>
    <lineage>
        <taxon>Bacteria</taxon>
        <taxon>Pseudomonadati</taxon>
        <taxon>Thermodesulfobacteriota</taxon>
        <taxon>Desulfuromonadia</taxon>
        <taxon>Desulfuromonadales</taxon>
        <taxon>Geopsychrobacteraceae</taxon>
        <taxon>Malonomonas</taxon>
    </lineage>
</organism>
<dbReference type="InterPro" id="IPR007052">
    <property type="entry name" value="CS_dom"/>
</dbReference>
<dbReference type="Proteomes" id="UP000184171">
    <property type="component" value="Unassembled WGS sequence"/>
</dbReference>
<dbReference type="AlphaFoldDB" id="A0A1M6NFA7"/>
<evidence type="ECO:0000313" key="5">
    <source>
        <dbReference type="EMBL" id="SHJ94382.1"/>
    </source>
</evidence>
<dbReference type="InterPro" id="IPR031107">
    <property type="entry name" value="Small_HSP"/>
</dbReference>
<keyword evidence="6" id="KW-1185">Reference proteome</keyword>
<dbReference type="STRING" id="1122189.SAMN02745165_03597"/>